<gene>
    <name evidence="2" type="ORF">GT037_008181</name>
</gene>
<accession>A0A8H7B2U2</accession>
<reference evidence="2" key="2">
    <citation type="submission" date="2020-08" db="EMBL/GenBank/DDBJ databases">
        <title>Draft Genome Sequence of Cumin Blight Pathogen Alternaria burnsii.</title>
        <authorList>
            <person name="Feng Z."/>
        </authorList>
    </citation>
    <scope>NUCLEOTIDE SEQUENCE</scope>
    <source>
        <strain evidence="2">CBS107.38</strain>
    </source>
</reference>
<dbReference type="GeneID" id="62206406"/>
<sequence length="331" mass="37987">MNIVLFTVLLAIYCSTANVILRYSNSADEFSQKNARVVNYGISKHSLFERKLNSRDGRSKCSAPKRGPGIAERSLVVSFDNSTIDRRMKLPTPENIAKYIRDETNEAEPVVWGVRDTNAAKTEYDVNTSLFEEYKFYQNDDGLSLSATHLTGCTMLAIISRKGIWIGHFWENIAFSIDKTNQFWERYKKDQDKIFEETVIKGMRNGKGSGENKQQDSLRLAAPKLDDDHIKAYLVHPSSNWEENGDYRGYWDRMKAEAVTHIPKLGQSDRWVEQAYVPTSNKRTLRYTPRGTLLFKYDAKHRSETSSEGASGTQQLAMLWSETTELHRDAW</sequence>
<dbReference type="AlphaFoldDB" id="A0A8H7B2U2"/>
<dbReference type="Proteomes" id="UP000596902">
    <property type="component" value="Unassembled WGS sequence"/>
</dbReference>
<evidence type="ECO:0000256" key="1">
    <source>
        <dbReference type="SAM" id="SignalP"/>
    </source>
</evidence>
<dbReference type="EMBL" id="JAAABM010000012">
    <property type="protein sequence ID" value="KAF7673566.1"/>
    <property type="molecule type" value="Genomic_DNA"/>
</dbReference>
<evidence type="ECO:0000313" key="3">
    <source>
        <dbReference type="Proteomes" id="UP000596902"/>
    </source>
</evidence>
<comment type="caution">
    <text evidence="2">The sequence shown here is derived from an EMBL/GenBank/DDBJ whole genome shotgun (WGS) entry which is preliminary data.</text>
</comment>
<proteinExistence type="predicted"/>
<feature type="signal peptide" evidence="1">
    <location>
        <begin position="1"/>
        <end position="17"/>
    </location>
</feature>
<reference evidence="2" key="1">
    <citation type="submission" date="2020-01" db="EMBL/GenBank/DDBJ databases">
        <authorList>
            <person name="Feng Z.H.Z."/>
        </authorList>
    </citation>
    <scope>NUCLEOTIDE SEQUENCE</scope>
    <source>
        <strain evidence="2">CBS107.38</strain>
    </source>
</reference>
<keyword evidence="1" id="KW-0732">Signal</keyword>
<protein>
    <submittedName>
        <fullName evidence="2">Uncharacterized protein</fullName>
    </submittedName>
</protein>
<feature type="chain" id="PRO_5034954772" evidence="1">
    <location>
        <begin position="18"/>
        <end position="331"/>
    </location>
</feature>
<dbReference type="RefSeq" id="XP_038783893.1">
    <property type="nucleotide sequence ID" value="XM_038933228.1"/>
</dbReference>
<evidence type="ECO:0000313" key="2">
    <source>
        <dbReference type="EMBL" id="KAF7673566.1"/>
    </source>
</evidence>
<name>A0A8H7B2U2_9PLEO</name>
<organism evidence="2 3">
    <name type="scientific">Alternaria burnsii</name>
    <dbReference type="NCBI Taxonomy" id="1187904"/>
    <lineage>
        <taxon>Eukaryota</taxon>
        <taxon>Fungi</taxon>
        <taxon>Dikarya</taxon>
        <taxon>Ascomycota</taxon>
        <taxon>Pezizomycotina</taxon>
        <taxon>Dothideomycetes</taxon>
        <taxon>Pleosporomycetidae</taxon>
        <taxon>Pleosporales</taxon>
        <taxon>Pleosporineae</taxon>
        <taxon>Pleosporaceae</taxon>
        <taxon>Alternaria</taxon>
        <taxon>Alternaria sect. Alternaria</taxon>
    </lineage>
</organism>
<keyword evidence="3" id="KW-1185">Reference proteome</keyword>